<accession>A0AAD7GYX1</accession>
<evidence type="ECO:0000313" key="3">
    <source>
        <dbReference type="Proteomes" id="UP001221757"/>
    </source>
</evidence>
<feature type="region of interest" description="Disordered" evidence="1">
    <location>
        <begin position="131"/>
        <end position="166"/>
    </location>
</feature>
<reference evidence="2" key="1">
    <citation type="submission" date="2023-03" db="EMBL/GenBank/DDBJ databases">
        <title>Massive genome expansion in bonnet fungi (Mycena s.s.) driven by repeated elements and novel gene families across ecological guilds.</title>
        <authorList>
            <consortium name="Lawrence Berkeley National Laboratory"/>
            <person name="Harder C.B."/>
            <person name="Miyauchi S."/>
            <person name="Viragh M."/>
            <person name="Kuo A."/>
            <person name="Thoen E."/>
            <person name="Andreopoulos B."/>
            <person name="Lu D."/>
            <person name="Skrede I."/>
            <person name="Drula E."/>
            <person name="Henrissat B."/>
            <person name="Morin E."/>
            <person name="Kohler A."/>
            <person name="Barry K."/>
            <person name="LaButti K."/>
            <person name="Morin E."/>
            <person name="Salamov A."/>
            <person name="Lipzen A."/>
            <person name="Mereny Z."/>
            <person name="Hegedus B."/>
            <person name="Baldrian P."/>
            <person name="Stursova M."/>
            <person name="Weitz H."/>
            <person name="Taylor A."/>
            <person name="Grigoriev I.V."/>
            <person name="Nagy L.G."/>
            <person name="Martin F."/>
            <person name="Kauserud H."/>
        </authorList>
    </citation>
    <scope>NUCLEOTIDE SEQUENCE</scope>
    <source>
        <strain evidence="2">CBHHK067</strain>
    </source>
</reference>
<proteinExistence type="predicted"/>
<gene>
    <name evidence="2" type="ORF">B0H17DRAFT_454646</name>
</gene>
<dbReference type="Proteomes" id="UP001221757">
    <property type="component" value="Unassembled WGS sequence"/>
</dbReference>
<evidence type="ECO:0008006" key="4">
    <source>
        <dbReference type="Google" id="ProtNLM"/>
    </source>
</evidence>
<dbReference type="EMBL" id="JARKIE010000004">
    <property type="protein sequence ID" value="KAJ7708332.1"/>
    <property type="molecule type" value="Genomic_DNA"/>
</dbReference>
<evidence type="ECO:0000256" key="1">
    <source>
        <dbReference type="SAM" id="MobiDB-lite"/>
    </source>
</evidence>
<organism evidence="2 3">
    <name type="scientific">Mycena rosella</name>
    <name type="common">Pink bonnet</name>
    <name type="synonym">Agaricus rosellus</name>
    <dbReference type="NCBI Taxonomy" id="1033263"/>
    <lineage>
        <taxon>Eukaryota</taxon>
        <taxon>Fungi</taxon>
        <taxon>Dikarya</taxon>
        <taxon>Basidiomycota</taxon>
        <taxon>Agaricomycotina</taxon>
        <taxon>Agaricomycetes</taxon>
        <taxon>Agaricomycetidae</taxon>
        <taxon>Agaricales</taxon>
        <taxon>Marasmiineae</taxon>
        <taxon>Mycenaceae</taxon>
        <taxon>Mycena</taxon>
    </lineage>
</organism>
<dbReference type="Gene3D" id="1.20.58.80">
    <property type="entry name" value="Phosphotransferase system, lactose/cellobiose-type IIA subunit"/>
    <property type="match status" value="1"/>
</dbReference>
<name>A0AAD7GYX1_MYCRO</name>
<dbReference type="AlphaFoldDB" id="A0AAD7GYX1"/>
<dbReference type="InterPro" id="IPR036181">
    <property type="entry name" value="MIT_dom_sf"/>
</dbReference>
<dbReference type="SUPFAM" id="SSF116846">
    <property type="entry name" value="MIT domain"/>
    <property type="match status" value="1"/>
</dbReference>
<comment type="caution">
    <text evidence="2">The sequence shown here is derived from an EMBL/GenBank/DDBJ whole genome shotgun (WGS) entry which is preliminary data.</text>
</comment>
<sequence>MPDDDDLLRRVHRYYSVGFKYGLGADIDIESPTDNARSDMLGADPSERPMPERVGIVLCGRLGSRAPELAHSTRADTVVPDVNVRSTLERALMIAREAVQLDTAGDPGAAIASYARAVALLSKVIAHLDSEESKANTAPPSALRLPGSTGVREERRHAAQANHLDG</sequence>
<keyword evidence="3" id="KW-1185">Reference proteome</keyword>
<protein>
    <recommendedName>
        <fullName evidence="4">MIT domain-containing protein</fullName>
    </recommendedName>
</protein>
<evidence type="ECO:0000313" key="2">
    <source>
        <dbReference type="EMBL" id="KAJ7708332.1"/>
    </source>
</evidence>